<dbReference type="Proteomes" id="UP000186391">
    <property type="component" value="Unassembled WGS sequence"/>
</dbReference>
<dbReference type="AlphaFoldDB" id="A0A1U7H5Z2"/>
<protein>
    <recommendedName>
        <fullName evidence="3">50S ribosomal protein L11 methyltransferase</fullName>
    </recommendedName>
</protein>
<comment type="caution">
    <text evidence="1">The sequence shown here is derived from an EMBL/GenBank/DDBJ whole genome shotgun (WGS) entry which is preliminary data.</text>
</comment>
<reference evidence="1 2" key="1">
    <citation type="submission" date="2016-11" db="EMBL/GenBank/DDBJ databases">
        <title>Draft Genome Sequences of Nine Cyanobacterial Strains from Diverse Habitats.</title>
        <authorList>
            <person name="Zhu T."/>
            <person name="Hou S."/>
            <person name="Lu X."/>
            <person name="Hess W.R."/>
        </authorList>
    </citation>
    <scope>NUCLEOTIDE SEQUENCE [LARGE SCALE GENOMIC DNA]</scope>
    <source>
        <strain evidence="1 2">NIES-592</strain>
    </source>
</reference>
<name>A0A1U7H5Z2_9CYAN</name>
<organism evidence="1 2">
    <name type="scientific">Fischerella major NIES-592</name>
    <dbReference type="NCBI Taxonomy" id="210994"/>
    <lineage>
        <taxon>Bacteria</taxon>
        <taxon>Bacillati</taxon>
        <taxon>Cyanobacteriota</taxon>
        <taxon>Cyanophyceae</taxon>
        <taxon>Nostocales</taxon>
        <taxon>Hapalosiphonaceae</taxon>
        <taxon>Fischerella</taxon>
    </lineage>
</organism>
<gene>
    <name evidence="1" type="ORF">NIES592_03320</name>
</gene>
<evidence type="ECO:0000313" key="1">
    <source>
        <dbReference type="EMBL" id="OKH16669.1"/>
    </source>
</evidence>
<sequence>MTTADIVLLSLKEENMKLILSGFSIDYEDAVTTSSKNQGFEVIDCERLDEWVAVAYSLP</sequence>
<accession>A0A1U7H5Z2</accession>
<evidence type="ECO:0000313" key="2">
    <source>
        <dbReference type="Proteomes" id="UP000186391"/>
    </source>
</evidence>
<proteinExistence type="predicted"/>
<dbReference type="OrthoDB" id="9785995at2"/>
<dbReference type="EMBL" id="MRCA01000001">
    <property type="protein sequence ID" value="OKH16669.1"/>
    <property type="molecule type" value="Genomic_DNA"/>
</dbReference>
<keyword evidence="2" id="KW-1185">Reference proteome</keyword>
<evidence type="ECO:0008006" key="3">
    <source>
        <dbReference type="Google" id="ProtNLM"/>
    </source>
</evidence>